<evidence type="ECO:0000313" key="6">
    <source>
        <dbReference type="EMBL" id="EPR78813.1"/>
    </source>
</evidence>
<dbReference type="HOGENOM" id="CLU_2198982_0_0_1"/>
<dbReference type="SUPFAM" id="SSF50182">
    <property type="entry name" value="Sm-like ribonucleoproteins"/>
    <property type="match status" value="1"/>
</dbReference>
<evidence type="ECO:0000259" key="5">
    <source>
        <dbReference type="Pfam" id="PF00924"/>
    </source>
</evidence>
<gene>
    <name evidence="6" type="ORF">SLOPH_1891</name>
</gene>
<dbReference type="Gene3D" id="2.30.30.60">
    <property type="match status" value="1"/>
</dbReference>
<accession>S7XSC6</accession>
<protein>
    <submittedName>
        <fullName evidence="6">Small-conductance mechanosensitive channel</fullName>
    </submittedName>
</protein>
<evidence type="ECO:0000313" key="7">
    <source>
        <dbReference type="Proteomes" id="UP000014978"/>
    </source>
</evidence>
<keyword evidence="7" id="KW-1185">Reference proteome</keyword>
<dbReference type="GO" id="GO:0016020">
    <property type="term" value="C:membrane"/>
    <property type="evidence" value="ECO:0007669"/>
    <property type="project" value="UniProtKB-SubCell"/>
</dbReference>
<dbReference type="Proteomes" id="UP000014978">
    <property type="component" value="Unassembled WGS sequence"/>
</dbReference>
<dbReference type="VEuPathDB" id="MicrosporidiaDB:SLOPH_1891"/>
<dbReference type="AlphaFoldDB" id="S7XSC6"/>
<comment type="caution">
    <text evidence="6">The sequence shown here is derived from an EMBL/GenBank/DDBJ whole genome shotgun (WGS) entry which is preliminary data.</text>
</comment>
<dbReference type="InterPro" id="IPR010920">
    <property type="entry name" value="LSM_dom_sf"/>
</dbReference>
<dbReference type="InParanoid" id="S7XSC6"/>
<evidence type="ECO:0000256" key="3">
    <source>
        <dbReference type="ARBA" id="ARBA00022989"/>
    </source>
</evidence>
<name>S7XSC6_SPRLO</name>
<evidence type="ECO:0000256" key="1">
    <source>
        <dbReference type="ARBA" id="ARBA00004370"/>
    </source>
</evidence>
<feature type="domain" description="Mechanosensitive ion channel MscS" evidence="5">
    <location>
        <begin position="45"/>
        <end position="106"/>
    </location>
</feature>
<dbReference type="InterPro" id="IPR006685">
    <property type="entry name" value="MscS_channel_2nd"/>
</dbReference>
<evidence type="ECO:0000256" key="4">
    <source>
        <dbReference type="ARBA" id="ARBA00023136"/>
    </source>
</evidence>
<evidence type="ECO:0000256" key="2">
    <source>
        <dbReference type="ARBA" id="ARBA00022692"/>
    </source>
</evidence>
<dbReference type="OMA" id="MPHFQKD"/>
<keyword evidence="4" id="KW-0472">Membrane</keyword>
<organism evidence="6 7">
    <name type="scientific">Spraguea lophii (strain 42_110)</name>
    <name type="common">Microsporidian parasite</name>
    <dbReference type="NCBI Taxonomy" id="1358809"/>
    <lineage>
        <taxon>Eukaryota</taxon>
        <taxon>Fungi</taxon>
        <taxon>Fungi incertae sedis</taxon>
        <taxon>Microsporidia</taxon>
        <taxon>Spragueidae</taxon>
        <taxon>Spraguea</taxon>
    </lineage>
</organism>
<dbReference type="GO" id="GO:0055085">
    <property type="term" value="P:transmembrane transport"/>
    <property type="evidence" value="ECO:0007669"/>
    <property type="project" value="InterPro"/>
</dbReference>
<proteinExistence type="predicted"/>
<sequence length="110" mass="12829">MFIKQILEFFNTQIITMKAKRTDLIVPFSFGMGLLSFKSHQFIKDIFTNTLKSLYFYMSKPFSIGDKIKISGKEGTVQDINYNYIVLRKKDGYVYIPIFSLFSSVIEVNK</sequence>
<reference evidence="7" key="1">
    <citation type="journal article" date="2013" name="PLoS Genet.">
        <title>The genome of Spraguea lophii and the basis of host-microsporidian interactions.</title>
        <authorList>
            <person name="Campbell S.E."/>
            <person name="Williams T.A."/>
            <person name="Yousuf A."/>
            <person name="Soanes D.M."/>
            <person name="Paszkiewicz K.H."/>
            <person name="Williams B.A.P."/>
        </authorList>
    </citation>
    <scope>NUCLEOTIDE SEQUENCE [LARGE SCALE GENOMIC DNA]</scope>
    <source>
        <strain evidence="7">42_110</strain>
    </source>
</reference>
<dbReference type="EMBL" id="ATCN01000553">
    <property type="protein sequence ID" value="EPR78813.1"/>
    <property type="molecule type" value="Genomic_DNA"/>
</dbReference>
<keyword evidence="2" id="KW-0812">Transmembrane</keyword>
<dbReference type="InterPro" id="IPR023408">
    <property type="entry name" value="MscS_beta-dom_sf"/>
</dbReference>
<dbReference type="OrthoDB" id="2187336at2759"/>
<comment type="subcellular location">
    <subcellularLocation>
        <location evidence="1">Membrane</location>
    </subcellularLocation>
</comment>
<keyword evidence="3" id="KW-1133">Transmembrane helix</keyword>
<dbReference type="Pfam" id="PF00924">
    <property type="entry name" value="MS_channel_2nd"/>
    <property type="match status" value="1"/>
</dbReference>